<evidence type="ECO:0000313" key="9">
    <source>
        <dbReference type="EMBL" id="CAD7663350.1"/>
    </source>
</evidence>
<dbReference type="Pfam" id="PF01451">
    <property type="entry name" value="LMWPc"/>
    <property type="match status" value="1"/>
</dbReference>
<dbReference type="CDD" id="cd16343">
    <property type="entry name" value="LMWPTP"/>
    <property type="match status" value="1"/>
</dbReference>
<dbReference type="EC" id="3.1.3.48" evidence="7"/>
<dbReference type="AlphaFoldDB" id="A0A7R9MN10"/>
<dbReference type="InterPro" id="IPR023485">
    <property type="entry name" value="Ptyr_pPase"/>
</dbReference>
<dbReference type="Gene3D" id="3.40.50.2300">
    <property type="match status" value="1"/>
</dbReference>
<comment type="similarity">
    <text evidence="2 7">Belongs to the low molecular weight phosphotyrosine protein phosphatase family.</text>
</comment>
<feature type="active site" description="Proton donor" evidence="6">
    <location>
        <position position="130"/>
    </location>
</feature>
<dbReference type="PRINTS" id="PR00719">
    <property type="entry name" value="LMWPTPASE"/>
</dbReference>
<feature type="active site" description="Nucleophile" evidence="6">
    <location>
        <position position="15"/>
    </location>
</feature>
<dbReference type="GO" id="GO:0004726">
    <property type="term" value="F:non-membrane spanning protein tyrosine phosphatase activity"/>
    <property type="evidence" value="ECO:0007669"/>
    <property type="project" value="InterPro"/>
</dbReference>
<organism evidence="9">
    <name type="scientific">Oppiella nova</name>
    <dbReference type="NCBI Taxonomy" id="334625"/>
    <lineage>
        <taxon>Eukaryota</taxon>
        <taxon>Metazoa</taxon>
        <taxon>Ecdysozoa</taxon>
        <taxon>Arthropoda</taxon>
        <taxon>Chelicerata</taxon>
        <taxon>Arachnida</taxon>
        <taxon>Acari</taxon>
        <taxon>Acariformes</taxon>
        <taxon>Sarcoptiformes</taxon>
        <taxon>Oribatida</taxon>
        <taxon>Brachypylina</taxon>
        <taxon>Oppioidea</taxon>
        <taxon>Oppiidae</taxon>
        <taxon>Oppiella</taxon>
    </lineage>
</organism>
<keyword evidence="3 7" id="KW-0963">Cytoplasm</keyword>
<dbReference type="InterPro" id="IPR050438">
    <property type="entry name" value="LMW_PTPase"/>
</dbReference>
<dbReference type="SUPFAM" id="SSF52788">
    <property type="entry name" value="Phosphotyrosine protein phosphatases I"/>
    <property type="match status" value="1"/>
</dbReference>
<feature type="non-terminal residue" evidence="9">
    <location>
        <position position="149"/>
    </location>
</feature>
<comment type="catalytic activity">
    <reaction evidence="7">
        <text>a phosphate monoester + H2O = an alcohol + phosphate</text>
        <dbReference type="Rhea" id="RHEA:15017"/>
        <dbReference type="ChEBI" id="CHEBI:15377"/>
        <dbReference type="ChEBI" id="CHEBI:30879"/>
        <dbReference type="ChEBI" id="CHEBI:43474"/>
        <dbReference type="ChEBI" id="CHEBI:67140"/>
        <dbReference type="EC" id="3.1.3.2"/>
    </reaction>
</comment>
<accession>A0A7R9MN10</accession>
<protein>
    <recommendedName>
        <fullName evidence="7">Low molecular weight phosphotyrosine protein phosphatase</fullName>
        <shortName evidence="7">LMW-PTP</shortName>
        <shortName evidence="7">LMW-PTPase</shortName>
        <ecNumber evidence="7">3.1.3.2</ecNumber>
        <ecNumber evidence="7">3.1.3.48</ecNumber>
    </recommendedName>
    <alternativeName>
        <fullName evidence="7">Low molecular weight cytosolic acid phosphatase</fullName>
    </alternativeName>
</protein>
<dbReference type="SMART" id="SM00226">
    <property type="entry name" value="LMWPc"/>
    <property type="match status" value="1"/>
</dbReference>
<evidence type="ECO:0000256" key="7">
    <source>
        <dbReference type="RuleBase" id="RU368115"/>
    </source>
</evidence>
<comment type="subcellular location">
    <subcellularLocation>
        <location evidence="1 7">Cytoplasm</location>
    </subcellularLocation>
</comment>
<gene>
    <name evidence="9" type="ORF">ONB1V03_LOCUS19910</name>
</gene>
<name>A0A7R9MN10_9ACAR</name>
<evidence type="ECO:0000256" key="1">
    <source>
        <dbReference type="ARBA" id="ARBA00004496"/>
    </source>
</evidence>
<comment type="function">
    <text evidence="7">Acts on tyrosine phosphorylated proteins, low-MW aryl phosphates and natural and synthetic acyl phosphates.</text>
</comment>
<proteinExistence type="inferred from homology"/>
<evidence type="ECO:0000256" key="5">
    <source>
        <dbReference type="ARBA" id="ARBA00022912"/>
    </source>
</evidence>
<evidence type="ECO:0000256" key="6">
    <source>
        <dbReference type="PIRSR" id="PIRSR617867-1"/>
    </source>
</evidence>
<keyword evidence="5 7" id="KW-0904">Protein phosphatase</keyword>
<dbReference type="Proteomes" id="UP000728032">
    <property type="component" value="Unassembled WGS sequence"/>
</dbReference>
<comment type="catalytic activity">
    <reaction evidence="7">
        <text>O-phospho-L-tyrosyl-[protein] + H2O = L-tyrosyl-[protein] + phosphate</text>
        <dbReference type="Rhea" id="RHEA:10684"/>
        <dbReference type="Rhea" id="RHEA-COMP:10136"/>
        <dbReference type="Rhea" id="RHEA-COMP:20101"/>
        <dbReference type="ChEBI" id="CHEBI:15377"/>
        <dbReference type="ChEBI" id="CHEBI:43474"/>
        <dbReference type="ChEBI" id="CHEBI:46858"/>
        <dbReference type="ChEBI" id="CHEBI:61978"/>
        <dbReference type="EC" id="3.1.3.48"/>
    </reaction>
</comment>
<dbReference type="EC" id="3.1.3.2" evidence="7"/>
<reference evidence="9" key="1">
    <citation type="submission" date="2020-11" db="EMBL/GenBank/DDBJ databases">
        <authorList>
            <person name="Tran Van P."/>
        </authorList>
    </citation>
    <scope>NUCLEOTIDE SEQUENCE</scope>
</reference>
<feature type="domain" description="Phosphotyrosine protein phosphatase I" evidence="8">
    <location>
        <begin position="9"/>
        <end position="149"/>
    </location>
</feature>
<evidence type="ECO:0000256" key="4">
    <source>
        <dbReference type="ARBA" id="ARBA00022801"/>
    </source>
</evidence>
<feature type="active site" evidence="6">
    <location>
        <position position="21"/>
    </location>
</feature>
<evidence type="ECO:0000256" key="2">
    <source>
        <dbReference type="ARBA" id="ARBA00011063"/>
    </source>
</evidence>
<dbReference type="EMBL" id="CAJPVJ010032073">
    <property type="protein sequence ID" value="CAG2180487.1"/>
    <property type="molecule type" value="Genomic_DNA"/>
</dbReference>
<dbReference type="PANTHER" id="PTHR11717:SF7">
    <property type="entry name" value="LOW MOLECULAR WEIGHT PHOSPHOTYROSINE PROTEIN PHOSPHATASE"/>
    <property type="match status" value="1"/>
</dbReference>
<sequence>MGEEMDQKRGVLMVCLGNICRSPIAEAVFNHVIAQRGLQSQWFTDSAATAGYHTGSRPDSRALKVLKGHGIDTNHRARQLREEDFHRFDYIFGMDDNNIEDINDMKPRGSKAVVELLGKYDPQKHTIIEDPYYQRGDQGFETNYEQCLR</sequence>
<evidence type="ECO:0000313" key="10">
    <source>
        <dbReference type="Proteomes" id="UP000728032"/>
    </source>
</evidence>
<evidence type="ECO:0000259" key="8">
    <source>
        <dbReference type="SMART" id="SM00226"/>
    </source>
</evidence>
<dbReference type="PANTHER" id="PTHR11717">
    <property type="entry name" value="LOW MOLECULAR WEIGHT PROTEIN TYROSINE PHOSPHATASE"/>
    <property type="match status" value="1"/>
</dbReference>
<dbReference type="InterPro" id="IPR036196">
    <property type="entry name" value="Ptyr_pPase_sf"/>
</dbReference>
<dbReference type="GO" id="GO:0003993">
    <property type="term" value="F:acid phosphatase activity"/>
    <property type="evidence" value="ECO:0007669"/>
    <property type="project" value="UniProtKB-UniRule"/>
</dbReference>
<dbReference type="FunFam" id="3.40.50.2300:FF:000105">
    <property type="entry name" value="Low molecular weight phosphotyrosine protein"/>
    <property type="match status" value="1"/>
</dbReference>
<dbReference type="EMBL" id="OC946898">
    <property type="protein sequence ID" value="CAD7663350.1"/>
    <property type="molecule type" value="Genomic_DNA"/>
</dbReference>
<keyword evidence="4 7" id="KW-0378">Hydrolase</keyword>
<dbReference type="PRINTS" id="PR00720">
    <property type="entry name" value="MAMMALPTPASE"/>
</dbReference>
<keyword evidence="10" id="KW-1185">Reference proteome</keyword>
<dbReference type="InterPro" id="IPR002115">
    <property type="entry name" value="Tyr_Pase_low_mol_wt_mml"/>
</dbReference>
<evidence type="ECO:0000256" key="3">
    <source>
        <dbReference type="ARBA" id="ARBA00022490"/>
    </source>
</evidence>
<dbReference type="InterPro" id="IPR017867">
    <property type="entry name" value="Tyr_phospatase_low_mol_wt"/>
</dbReference>
<dbReference type="OrthoDB" id="3388at2759"/>
<dbReference type="GO" id="GO:0005737">
    <property type="term" value="C:cytoplasm"/>
    <property type="evidence" value="ECO:0007669"/>
    <property type="project" value="UniProtKB-SubCell"/>
</dbReference>